<dbReference type="InterPro" id="IPR013024">
    <property type="entry name" value="GGCT-like"/>
</dbReference>
<dbReference type="RefSeq" id="WP_057941611.1">
    <property type="nucleotide sequence ID" value="NZ_CP011131.1"/>
</dbReference>
<dbReference type="Proteomes" id="UP000829194">
    <property type="component" value="Chromosome"/>
</dbReference>
<reference evidence="4 5" key="1">
    <citation type="submission" date="2022-03" db="EMBL/GenBank/DDBJ databases">
        <title>Complete genome sequence of Lysobacter capsici VKM B-2533 and Lysobacter gummosus 10.1.1, promising sources of lytic agents.</title>
        <authorList>
            <person name="Tarlachkov S.V."/>
            <person name="Kudryakova I.V."/>
            <person name="Afoshin A.S."/>
            <person name="Leontyevskaya E.A."/>
            <person name="Leontyevskaya N.V."/>
        </authorList>
    </citation>
    <scope>NUCLEOTIDE SEQUENCE [LARGE SCALE GENOMIC DNA]</scope>
    <source>
        <strain evidence="4 5">10.1.1</strain>
    </source>
</reference>
<evidence type="ECO:0000256" key="1">
    <source>
        <dbReference type="ARBA" id="ARBA00022679"/>
    </source>
</evidence>
<keyword evidence="1" id="KW-0808">Transferase</keyword>
<gene>
    <name evidence="4" type="ORF">MOV92_03585</name>
</gene>
<evidence type="ECO:0000313" key="4">
    <source>
        <dbReference type="EMBL" id="UNP30371.1"/>
    </source>
</evidence>
<dbReference type="PANTHER" id="PTHR31544">
    <property type="entry name" value="AIG2-LIKE PROTEIN D"/>
    <property type="match status" value="1"/>
</dbReference>
<keyword evidence="5" id="KW-1185">Reference proteome</keyword>
<dbReference type="InterPro" id="IPR036568">
    <property type="entry name" value="GGCT-like_sf"/>
</dbReference>
<organism evidence="4 5">
    <name type="scientific">Lysobacter gummosus</name>
    <dbReference type="NCBI Taxonomy" id="262324"/>
    <lineage>
        <taxon>Bacteria</taxon>
        <taxon>Pseudomonadati</taxon>
        <taxon>Pseudomonadota</taxon>
        <taxon>Gammaproteobacteria</taxon>
        <taxon>Lysobacterales</taxon>
        <taxon>Lysobacteraceae</taxon>
        <taxon>Lysobacter</taxon>
    </lineage>
</organism>
<dbReference type="Pfam" id="PF06094">
    <property type="entry name" value="GGACT"/>
    <property type="match status" value="1"/>
</dbReference>
<name>A0ABY3XFF6_9GAMM</name>
<evidence type="ECO:0000313" key="5">
    <source>
        <dbReference type="Proteomes" id="UP000829194"/>
    </source>
</evidence>
<dbReference type="SUPFAM" id="SSF110857">
    <property type="entry name" value="Gamma-glutamyl cyclotransferase-like"/>
    <property type="match status" value="1"/>
</dbReference>
<feature type="domain" description="Gamma-glutamylcyclotransferase AIG2-like" evidence="3">
    <location>
        <begin position="5"/>
        <end position="109"/>
    </location>
</feature>
<dbReference type="InterPro" id="IPR045038">
    <property type="entry name" value="AIG2-like"/>
</dbReference>
<evidence type="ECO:0000256" key="2">
    <source>
        <dbReference type="ARBA" id="ARBA00030602"/>
    </source>
</evidence>
<dbReference type="PANTHER" id="PTHR31544:SF2">
    <property type="entry name" value="AIG2-LIKE PROTEIN D"/>
    <property type="match status" value="1"/>
</dbReference>
<dbReference type="Gene3D" id="3.10.490.10">
    <property type="entry name" value="Gamma-glutamyl cyclotransferase-like"/>
    <property type="match status" value="1"/>
</dbReference>
<dbReference type="InterPro" id="IPR009288">
    <property type="entry name" value="AIG2-like_dom"/>
</dbReference>
<protein>
    <recommendedName>
        <fullName evidence="2">Putative gamma-glutamylcyclotransferase</fullName>
    </recommendedName>
</protein>
<accession>A0ABY3XFF6</accession>
<dbReference type="EMBL" id="CP093547">
    <property type="protein sequence ID" value="UNP30371.1"/>
    <property type="molecule type" value="Genomic_DNA"/>
</dbReference>
<evidence type="ECO:0000259" key="3">
    <source>
        <dbReference type="Pfam" id="PF06094"/>
    </source>
</evidence>
<dbReference type="CDD" id="cd06661">
    <property type="entry name" value="GGCT_like"/>
    <property type="match status" value="1"/>
</dbReference>
<proteinExistence type="predicted"/>
<sequence length="115" mass="12419">MTQRLFVYGTLAPGKPNAHVLAQVPGTWTPAFVRGTLHEEGWGAAAGYPGIVLDTLGDEVQGLLFSSDALPEHWPRLDEFEGEGYERVLTSATLRDGAVVEAYVYQLSGRSRDGG</sequence>